<dbReference type="GO" id="GO:0005975">
    <property type="term" value="P:carbohydrate metabolic process"/>
    <property type="evidence" value="ECO:0007669"/>
    <property type="project" value="InterPro"/>
</dbReference>
<proteinExistence type="predicted"/>
<comment type="caution">
    <text evidence="2">The sequence shown here is derived from an EMBL/GenBank/DDBJ whole genome shotgun (WGS) entry which is preliminary data.</text>
</comment>
<comment type="pathway">
    <text evidence="1">Carbohydrate metabolism.</text>
</comment>
<sequence>MKNARDLFLDLIAANRKGVAKGIYSVCSANPDVLEACFLQAKEDETMLLVESTSNQVDQFGGYTGMKPADFVRYVNGIAEKVDFPKEMILLGGDHLGPNPWQNLPAEMAMEHAKVLIEEYVKEGYQKIHLDTSMFCADDAGDRRKPLNDEIVAERTAALCRVAEDSWEKYRSGKPKPVYIIGTEVPIPGGAQEEEEEVIPTTPDDAERTISITHKHFIQAGLADAWERVAGAVVQPGVEFGDDQVFNYRKEKAQKLSEKILKFDNLVYEAHSTDYQTEENLKALVKDHFCILKVGPWLTFAYREALFALESMEIEILGKDYNGLSKLSETLERMMQKEPGYWKKYYPGNEKQQAFKRKYSFSDRSRYYWPMAELGAARDILYKNLQENRIPLSLLSQFMPVQFYEVCNGQIALCPEQLVHSYIRIVAGIYSRACGLSSVNV</sequence>
<evidence type="ECO:0000256" key="1">
    <source>
        <dbReference type="ARBA" id="ARBA00005007"/>
    </source>
</evidence>
<dbReference type="InterPro" id="IPR013785">
    <property type="entry name" value="Aldolase_TIM"/>
</dbReference>
<dbReference type="InterPro" id="IPR012062">
    <property type="entry name" value="GatZ/KbaZ-like"/>
</dbReference>
<dbReference type="Proteomes" id="UP000266441">
    <property type="component" value="Unassembled WGS sequence"/>
</dbReference>
<dbReference type="GO" id="GO:0009401">
    <property type="term" value="P:phosphoenolpyruvate-dependent sugar phosphotransferase system"/>
    <property type="evidence" value="ECO:0007669"/>
    <property type="project" value="TreeGrafter"/>
</dbReference>
<organism evidence="2 3">
    <name type="scientific">Mariniphaga sediminis</name>
    <dbReference type="NCBI Taxonomy" id="1628158"/>
    <lineage>
        <taxon>Bacteria</taxon>
        <taxon>Pseudomonadati</taxon>
        <taxon>Bacteroidota</taxon>
        <taxon>Bacteroidia</taxon>
        <taxon>Marinilabiliales</taxon>
        <taxon>Prolixibacteraceae</taxon>
        <taxon>Mariniphaga</taxon>
    </lineage>
</organism>
<name>A0A399D5V0_9BACT</name>
<dbReference type="GO" id="GO:0005886">
    <property type="term" value="C:plasma membrane"/>
    <property type="evidence" value="ECO:0007669"/>
    <property type="project" value="TreeGrafter"/>
</dbReference>
<dbReference type="Pfam" id="PF08013">
    <property type="entry name" value="GatZ_KbaZ-like"/>
    <property type="match status" value="1"/>
</dbReference>
<evidence type="ECO:0000313" key="3">
    <source>
        <dbReference type="Proteomes" id="UP000266441"/>
    </source>
</evidence>
<dbReference type="RefSeq" id="WP_119349345.1">
    <property type="nucleotide sequence ID" value="NZ_QWET01000004.1"/>
</dbReference>
<accession>A0A399D5V0</accession>
<dbReference type="PIRSF" id="PIRSF009264">
    <property type="entry name" value="TagBP_ald_AgaZ"/>
    <property type="match status" value="1"/>
</dbReference>
<dbReference type="PANTHER" id="PTHR32502">
    <property type="entry name" value="N-ACETYLGALACTOSAMINE PERMEASE II COMPONENT-RELATED"/>
    <property type="match status" value="1"/>
</dbReference>
<gene>
    <name evidence="2" type="ORF">D1164_07575</name>
</gene>
<dbReference type="EMBL" id="QWET01000004">
    <property type="protein sequence ID" value="RIH66111.1"/>
    <property type="molecule type" value="Genomic_DNA"/>
</dbReference>
<dbReference type="SUPFAM" id="SSF51569">
    <property type="entry name" value="Aldolase"/>
    <property type="match status" value="1"/>
</dbReference>
<dbReference type="InterPro" id="IPR050303">
    <property type="entry name" value="GatZ_KbaZ_carbometab"/>
</dbReference>
<dbReference type="PANTHER" id="PTHR32502:SF2">
    <property type="entry name" value="D-TAGATOSE-1,6-BISPHOSPHATE ALDOLASE SUBUNIT KBAZ"/>
    <property type="match status" value="1"/>
</dbReference>
<dbReference type="AlphaFoldDB" id="A0A399D5V0"/>
<reference evidence="2 3" key="1">
    <citation type="journal article" date="2015" name="Int. J. Syst. Evol. Microbiol.">
        <title>Mariniphaga sediminis sp. nov., isolated from coastal sediment.</title>
        <authorList>
            <person name="Wang F.Q."/>
            <person name="Shen Q.Y."/>
            <person name="Chen G.J."/>
            <person name="Du Z.J."/>
        </authorList>
    </citation>
    <scope>NUCLEOTIDE SEQUENCE [LARGE SCALE GENOMIC DNA]</scope>
    <source>
        <strain evidence="2 3">SY21</strain>
    </source>
</reference>
<evidence type="ECO:0000313" key="2">
    <source>
        <dbReference type="EMBL" id="RIH66111.1"/>
    </source>
</evidence>
<keyword evidence="3" id="KW-1185">Reference proteome</keyword>
<dbReference type="Gene3D" id="3.20.20.70">
    <property type="entry name" value="Aldolase class I"/>
    <property type="match status" value="1"/>
</dbReference>
<dbReference type="Gene3D" id="1.10.400.20">
    <property type="entry name" value="putative tagatose 6-phosphate kinase domain like"/>
    <property type="match status" value="1"/>
</dbReference>
<dbReference type="OrthoDB" id="2642644at2"/>
<protein>
    <submittedName>
        <fullName evidence="2">Tagatose-bisphosphate aldolase</fullName>
    </submittedName>
</protein>